<evidence type="ECO:0000256" key="1">
    <source>
        <dbReference type="ARBA" id="ARBA00009437"/>
    </source>
</evidence>
<comment type="caution">
    <text evidence="6">The sequence shown here is derived from an EMBL/GenBank/DDBJ whole genome shotgun (WGS) entry which is preliminary data.</text>
</comment>
<dbReference type="Gene3D" id="1.10.10.10">
    <property type="entry name" value="Winged helix-like DNA-binding domain superfamily/Winged helix DNA-binding domain"/>
    <property type="match status" value="1"/>
</dbReference>
<dbReference type="GO" id="GO:0003700">
    <property type="term" value="F:DNA-binding transcription factor activity"/>
    <property type="evidence" value="ECO:0007669"/>
    <property type="project" value="InterPro"/>
</dbReference>
<keyword evidence="3" id="KW-0238">DNA-binding</keyword>
<keyword evidence="7" id="KW-1185">Reference proteome</keyword>
<dbReference type="InterPro" id="IPR036390">
    <property type="entry name" value="WH_DNA-bd_sf"/>
</dbReference>
<dbReference type="PROSITE" id="PS50931">
    <property type="entry name" value="HTH_LYSR"/>
    <property type="match status" value="1"/>
</dbReference>
<dbReference type="AlphaFoldDB" id="A0A366E0I1"/>
<keyword evidence="2" id="KW-0805">Transcription regulation</keyword>
<dbReference type="InterPro" id="IPR036388">
    <property type="entry name" value="WH-like_DNA-bd_sf"/>
</dbReference>
<feature type="domain" description="HTH lysR-type" evidence="5">
    <location>
        <begin position="2"/>
        <end position="59"/>
    </location>
</feature>
<dbReference type="PRINTS" id="PR00039">
    <property type="entry name" value="HTHLYSR"/>
</dbReference>
<dbReference type="InterPro" id="IPR050176">
    <property type="entry name" value="LTTR"/>
</dbReference>
<evidence type="ECO:0000313" key="6">
    <source>
        <dbReference type="EMBL" id="RBO95823.1"/>
    </source>
</evidence>
<dbReference type="GO" id="GO:0003677">
    <property type="term" value="F:DNA binding"/>
    <property type="evidence" value="ECO:0007669"/>
    <property type="project" value="UniProtKB-KW"/>
</dbReference>
<dbReference type="Proteomes" id="UP000252893">
    <property type="component" value="Unassembled WGS sequence"/>
</dbReference>
<reference evidence="6 7" key="1">
    <citation type="submission" date="2018-06" db="EMBL/GenBank/DDBJ databases">
        <title>Genomic Encyclopedia of Type Strains, Phase IV (KMG-IV): sequencing the most valuable type-strain genomes for metagenomic binning, comparative biology and taxonomic classification.</title>
        <authorList>
            <person name="Goeker M."/>
        </authorList>
    </citation>
    <scope>NUCLEOTIDE SEQUENCE [LARGE SCALE GENOMIC DNA]</scope>
    <source>
        <strain evidence="6 7">DSM 25619</strain>
    </source>
</reference>
<evidence type="ECO:0000256" key="2">
    <source>
        <dbReference type="ARBA" id="ARBA00023015"/>
    </source>
</evidence>
<name>A0A366E0I1_9HYPH</name>
<protein>
    <submittedName>
        <fullName evidence="6">LysR family transcriptional regulator</fullName>
    </submittedName>
</protein>
<organism evidence="6 7">
    <name type="scientific">Pseudochrobactrum asaccharolyticum</name>
    <dbReference type="NCBI Taxonomy" id="354351"/>
    <lineage>
        <taxon>Bacteria</taxon>
        <taxon>Pseudomonadati</taxon>
        <taxon>Pseudomonadota</taxon>
        <taxon>Alphaproteobacteria</taxon>
        <taxon>Hyphomicrobiales</taxon>
        <taxon>Brucellaceae</taxon>
        <taxon>Pseudochrobactrum</taxon>
    </lineage>
</organism>
<dbReference type="RefSeq" id="WP_245416531.1">
    <property type="nucleotide sequence ID" value="NZ_JBHEEG010000004.1"/>
</dbReference>
<comment type="similarity">
    <text evidence="1">Belongs to the LysR transcriptional regulatory family.</text>
</comment>
<accession>A0A366E0I1</accession>
<dbReference type="Gene3D" id="3.40.190.10">
    <property type="entry name" value="Periplasmic binding protein-like II"/>
    <property type="match status" value="2"/>
</dbReference>
<dbReference type="Pfam" id="PF00126">
    <property type="entry name" value="HTH_1"/>
    <property type="match status" value="1"/>
</dbReference>
<dbReference type="InterPro" id="IPR000847">
    <property type="entry name" value="LysR_HTH_N"/>
</dbReference>
<proteinExistence type="inferred from homology"/>
<dbReference type="EMBL" id="QNRH01000003">
    <property type="protein sequence ID" value="RBO95823.1"/>
    <property type="molecule type" value="Genomic_DNA"/>
</dbReference>
<dbReference type="Pfam" id="PF03466">
    <property type="entry name" value="LysR_substrate"/>
    <property type="match status" value="1"/>
</dbReference>
<keyword evidence="4" id="KW-0804">Transcription</keyword>
<dbReference type="PANTHER" id="PTHR30579">
    <property type="entry name" value="TRANSCRIPTIONAL REGULATOR"/>
    <property type="match status" value="1"/>
</dbReference>
<dbReference type="FunFam" id="1.10.10.10:FF:000001">
    <property type="entry name" value="LysR family transcriptional regulator"/>
    <property type="match status" value="1"/>
</dbReference>
<evidence type="ECO:0000256" key="4">
    <source>
        <dbReference type="ARBA" id="ARBA00023163"/>
    </source>
</evidence>
<evidence type="ECO:0000256" key="3">
    <source>
        <dbReference type="ARBA" id="ARBA00023125"/>
    </source>
</evidence>
<sequence>MLDPEAVEAFLLVAELQSFTKAAGALNTTQAAISLRLRRLEEGLGQRLLERTPRHVRLTVAGAHFLQPAKDYMASGRRAAAIFAQTPARLSIGITHHLVGPNLPKLLSRMNERETGVTLHLRTAGTRELLDRYDAGDLDAVIILRYDESRRDGEFLTEERFGWFAAPDFIIPDEAPLPLAIQAEPCNLRAMALKTLDSGSIAWREAFVGTGAISVSAAAEAGLAVALLAYKAAPSQLVDISEKTKLPPLPKRDIVLVSSVTGERAASVLRRLVLAFQAL</sequence>
<dbReference type="SUPFAM" id="SSF53850">
    <property type="entry name" value="Periplasmic binding protein-like II"/>
    <property type="match status" value="1"/>
</dbReference>
<dbReference type="SUPFAM" id="SSF46785">
    <property type="entry name" value="Winged helix' DNA-binding domain"/>
    <property type="match status" value="1"/>
</dbReference>
<evidence type="ECO:0000313" key="7">
    <source>
        <dbReference type="Proteomes" id="UP000252893"/>
    </source>
</evidence>
<evidence type="ECO:0000259" key="5">
    <source>
        <dbReference type="PROSITE" id="PS50931"/>
    </source>
</evidence>
<dbReference type="InterPro" id="IPR005119">
    <property type="entry name" value="LysR_subst-bd"/>
</dbReference>
<dbReference type="PANTHER" id="PTHR30579:SF7">
    <property type="entry name" value="HTH-TYPE TRANSCRIPTIONAL REGULATOR LRHA-RELATED"/>
    <property type="match status" value="1"/>
</dbReference>
<gene>
    <name evidence="6" type="ORF">DFR47_103387</name>
</gene>